<protein>
    <submittedName>
        <fullName evidence="1">Uncharacterized protein</fullName>
    </submittedName>
</protein>
<gene>
    <name evidence="1" type="ORF">FWK35_00026256</name>
</gene>
<name>A0A6G0VX15_APHCR</name>
<accession>A0A6G0VX15</accession>
<comment type="caution">
    <text evidence="1">The sequence shown here is derived from an EMBL/GenBank/DDBJ whole genome shotgun (WGS) entry which is preliminary data.</text>
</comment>
<reference evidence="1 2" key="1">
    <citation type="submission" date="2019-08" db="EMBL/GenBank/DDBJ databases">
        <title>Whole genome of Aphis craccivora.</title>
        <authorList>
            <person name="Voronova N.V."/>
            <person name="Shulinski R.S."/>
            <person name="Bandarenka Y.V."/>
            <person name="Zhorov D.G."/>
            <person name="Warner D."/>
        </authorList>
    </citation>
    <scope>NUCLEOTIDE SEQUENCE [LARGE SCALE GENOMIC DNA]</scope>
    <source>
        <strain evidence="1">180601</strain>
        <tissue evidence="1">Whole Body</tissue>
    </source>
</reference>
<dbReference type="EMBL" id="VUJU01011720">
    <property type="protein sequence ID" value="KAF0710223.1"/>
    <property type="molecule type" value="Genomic_DNA"/>
</dbReference>
<evidence type="ECO:0000313" key="2">
    <source>
        <dbReference type="Proteomes" id="UP000478052"/>
    </source>
</evidence>
<sequence length="118" mass="13917">MLLNLYRDVEVTCEEVIDIPNGKKPRRIDLTTIYVSEITYEQLLTNEVQEDMAFKTTNVLACKLSNFNSLLNKMFNKLLSEEEQRKYIYVRKKSGLNFKCIDFPTPITQLKKFEKINN</sequence>
<proteinExistence type="predicted"/>
<dbReference type="AlphaFoldDB" id="A0A6G0VX15"/>
<feature type="non-terminal residue" evidence="1">
    <location>
        <position position="118"/>
    </location>
</feature>
<dbReference type="OrthoDB" id="2419425at2759"/>
<evidence type="ECO:0000313" key="1">
    <source>
        <dbReference type="EMBL" id="KAF0710223.1"/>
    </source>
</evidence>
<dbReference type="Proteomes" id="UP000478052">
    <property type="component" value="Unassembled WGS sequence"/>
</dbReference>
<organism evidence="1 2">
    <name type="scientific">Aphis craccivora</name>
    <name type="common">Cowpea aphid</name>
    <dbReference type="NCBI Taxonomy" id="307492"/>
    <lineage>
        <taxon>Eukaryota</taxon>
        <taxon>Metazoa</taxon>
        <taxon>Ecdysozoa</taxon>
        <taxon>Arthropoda</taxon>
        <taxon>Hexapoda</taxon>
        <taxon>Insecta</taxon>
        <taxon>Pterygota</taxon>
        <taxon>Neoptera</taxon>
        <taxon>Paraneoptera</taxon>
        <taxon>Hemiptera</taxon>
        <taxon>Sternorrhyncha</taxon>
        <taxon>Aphidomorpha</taxon>
        <taxon>Aphidoidea</taxon>
        <taxon>Aphididae</taxon>
        <taxon>Aphidini</taxon>
        <taxon>Aphis</taxon>
        <taxon>Aphis</taxon>
    </lineage>
</organism>
<keyword evidence="2" id="KW-1185">Reference proteome</keyword>